<dbReference type="GO" id="GO:0005788">
    <property type="term" value="C:endoplasmic reticulum lumen"/>
    <property type="evidence" value="ECO:0007669"/>
    <property type="project" value="TreeGrafter"/>
</dbReference>
<dbReference type="EC" id="2.4.1.255" evidence="1"/>
<evidence type="ECO:0000256" key="5">
    <source>
        <dbReference type="ARBA" id="ARBA00022824"/>
    </source>
</evidence>
<name>A0AAD9SSD7_PHOAM</name>
<gene>
    <name evidence="14" type="ORF">N8I77_001613</name>
</gene>
<evidence type="ECO:0000256" key="7">
    <source>
        <dbReference type="ARBA" id="ARBA00040944"/>
    </source>
</evidence>
<evidence type="ECO:0000256" key="8">
    <source>
        <dbReference type="ARBA" id="ARBA00042574"/>
    </source>
</evidence>
<keyword evidence="5" id="KW-0256">Endoplasmic reticulum</keyword>
<dbReference type="Proteomes" id="UP001265746">
    <property type="component" value="Unassembled WGS sequence"/>
</dbReference>
<comment type="catalytic activity">
    <reaction evidence="10">
        <text>L-threonyl-[protein] + UDP-N-acetyl-alpha-D-glucosamine = 3-O-(N-acetyl-beta-D-glucosaminyl)-L-threonyl-[protein] + UDP + H(+)</text>
        <dbReference type="Rhea" id="RHEA:48908"/>
        <dbReference type="Rhea" id="RHEA-COMP:11060"/>
        <dbReference type="Rhea" id="RHEA-COMP:12252"/>
        <dbReference type="ChEBI" id="CHEBI:15378"/>
        <dbReference type="ChEBI" id="CHEBI:30013"/>
        <dbReference type="ChEBI" id="CHEBI:57705"/>
        <dbReference type="ChEBI" id="CHEBI:58223"/>
        <dbReference type="ChEBI" id="CHEBI:90840"/>
        <dbReference type="EC" id="2.4.1.255"/>
    </reaction>
</comment>
<comment type="catalytic activity">
    <reaction evidence="9">
        <text>L-seryl-[protein] + UDP-N-acetyl-alpha-D-glucosamine = 3-O-(N-acetyl-beta-D-glucosaminyl)-L-seryl-[protein] + UDP + H(+)</text>
        <dbReference type="Rhea" id="RHEA:48904"/>
        <dbReference type="Rhea" id="RHEA-COMP:9863"/>
        <dbReference type="Rhea" id="RHEA-COMP:12251"/>
        <dbReference type="ChEBI" id="CHEBI:15378"/>
        <dbReference type="ChEBI" id="CHEBI:29999"/>
        <dbReference type="ChEBI" id="CHEBI:57705"/>
        <dbReference type="ChEBI" id="CHEBI:58223"/>
        <dbReference type="ChEBI" id="CHEBI:90838"/>
        <dbReference type="EC" id="2.4.1.255"/>
    </reaction>
</comment>
<accession>A0AAD9SSD7</accession>
<evidence type="ECO:0000256" key="10">
    <source>
        <dbReference type="ARBA" id="ARBA00049432"/>
    </source>
</evidence>
<organism evidence="14 15">
    <name type="scientific">Phomopsis amygdali</name>
    <name type="common">Fusicoccum amygdali</name>
    <dbReference type="NCBI Taxonomy" id="1214568"/>
    <lineage>
        <taxon>Eukaryota</taxon>
        <taxon>Fungi</taxon>
        <taxon>Dikarya</taxon>
        <taxon>Ascomycota</taxon>
        <taxon>Pezizomycotina</taxon>
        <taxon>Sordariomycetes</taxon>
        <taxon>Sordariomycetidae</taxon>
        <taxon>Diaporthales</taxon>
        <taxon>Diaporthaceae</taxon>
        <taxon>Diaporthe</taxon>
    </lineage>
</organism>
<reference evidence="14" key="1">
    <citation type="submission" date="2023-06" db="EMBL/GenBank/DDBJ databases">
        <authorList>
            <person name="Noh H."/>
        </authorList>
    </citation>
    <scope>NUCLEOTIDE SEQUENCE</scope>
    <source>
        <strain evidence="14">DUCC20226</strain>
    </source>
</reference>
<feature type="chain" id="PRO_5042295231" description="EGF domain-specific O-linked N-acetylglucosamine transferase" evidence="12">
    <location>
        <begin position="31"/>
        <end position="607"/>
    </location>
</feature>
<keyword evidence="3" id="KW-0808">Transferase</keyword>
<evidence type="ECO:0000256" key="11">
    <source>
        <dbReference type="SAM" id="MobiDB-lite"/>
    </source>
</evidence>
<feature type="signal peptide" evidence="12">
    <location>
        <begin position="1"/>
        <end position="30"/>
    </location>
</feature>
<evidence type="ECO:0000256" key="3">
    <source>
        <dbReference type="ARBA" id="ARBA00022679"/>
    </source>
</evidence>
<keyword evidence="2" id="KW-0328">Glycosyltransferase</keyword>
<dbReference type="AlphaFoldDB" id="A0AAD9SSD7"/>
<protein>
    <recommendedName>
        <fullName evidence="7">EGF domain-specific O-linked N-acetylglucosamine transferase</fullName>
        <ecNumber evidence="1">2.4.1.255</ecNumber>
    </recommendedName>
    <alternativeName>
        <fullName evidence="8">Extracellular O-linked N-acetylglucosamine transferase</fullName>
    </alternativeName>
</protein>
<sequence>MATCTLSAPGRRRTVFFSGFVLLLFLSLRSLPGRNQAPVQGLEEQQASPGEEDPERNGYQSAVAALPLPPEYNVTSSSRESETQSQFCKDRFGTKFLEDFRDRRADYCSEGSSNLTCFHTVNSGSFASGSLDSFCVARDGTFFDIHGHKFALGCQIRGLSDQEKVLGAASFQELQSYQYLTGPKYLLSEWVNLDLRMSPKPLYGTSGGSPKSKGKGSVILLKREVDGNLWHCLNEVMAILSSLDVLRTAPDRVSGQEAMFSPDDFPRTDIIILDEYPDGPYFELFSMVSGRKPLRLTEWVESRRSRDSGDIGAMIPIDKIIIPLAGAANPLWSDWVSIECRDNSILRVFVQRVFDFYGIPRIRHRDTPSPHTSSFFLLPSPPRLNVSIVVRKNSRKLIGIDELLFEAAKVKFSHVADIRLVDFEGKPFQEQIQIARDTDVLVGMHGAGFTHVMFMEEGRGALVEIQPDRLCHKGFRNLAKMTRQLYFVAGANKILGNCYPGPGGNLEPMPDDGTAFLPYDTSRCWSFTTNPEDWSFACSDPKVTGGEKSYMICKNRAASDDWYQTCNKKEASDIWWMTRYIMEKDRFLNLIGDAIEAVQKREMDRKG</sequence>
<evidence type="ECO:0000256" key="4">
    <source>
        <dbReference type="ARBA" id="ARBA00022729"/>
    </source>
</evidence>
<dbReference type="InterPro" id="IPR007657">
    <property type="entry name" value="Glycosyltransferase_61"/>
</dbReference>
<dbReference type="EMBL" id="JAUJFL010000001">
    <property type="protein sequence ID" value="KAK2614814.1"/>
    <property type="molecule type" value="Genomic_DNA"/>
</dbReference>
<evidence type="ECO:0000256" key="9">
    <source>
        <dbReference type="ARBA" id="ARBA00048317"/>
    </source>
</evidence>
<proteinExistence type="predicted"/>
<dbReference type="PANTHER" id="PTHR20961">
    <property type="entry name" value="GLYCOSYLTRANSFERASE"/>
    <property type="match status" value="1"/>
</dbReference>
<feature type="domain" description="Glycosyltransferase 61 catalytic" evidence="13">
    <location>
        <begin position="377"/>
        <end position="460"/>
    </location>
</feature>
<keyword evidence="15" id="KW-1185">Reference proteome</keyword>
<dbReference type="Pfam" id="PF04577">
    <property type="entry name" value="Glyco_transf_61"/>
    <property type="match status" value="1"/>
</dbReference>
<dbReference type="GO" id="GO:0097363">
    <property type="term" value="F:protein O-acetylglucosaminyltransferase activity"/>
    <property type="evidence" value="ECO:0007669"/>
    <property type="project" value="UniProtKB-EC"/>
</dbReference>
<evidence type="ECO:0000256" key="6">
    <source>
        <dbReference type="ARBA" id="ARBA00023180"/>
    </source>
</evidence>
<evidence type="ECO:0000256" key="12">
    <source>
        <dbReference type="SAM" id="SignalP"/>
    </source>
</evidence>
<evidence type="ECO:0000259" key="13">
    <source>
        <dbReference type="Pfam" id="PF04577"/>
    </source>
</evidence>
<evidence type="ECO:0000313" key="14">
    <source>
        <dbReference type="EMBL" id="KAK2614814.1"/>
    </source>
</evidence>
<keyword evidence="4 12" id="KW-0732">Signal</keyword>
<dbReference type="InterPro" id="IPR049625">
    <property type="entry name" value="Glyco_transf_61_cat"/>
</dbReference>
<evidence type="ECO:0000313" key="15">
    <source>
        <dbReference type="Proteomes" id="UP001265746"/>
    </source>
</evidence>
<feature type="region of interest" description="Disordered" evidence="11">
    <location>
        <begin position="37"/>
        <end position="58"/>
    </location>
</feature>
<evidence type="ECO:0000256" key="2">
    <source>
        <dbReference type="ARBA" id="ARBA00022676"/>
    </source>
</evidence>
<dbReference type="PANTHER" id="PTHR20961:SF148">
    <property type="entry name" value="EGF DOMAIN-SPECIFIC O-LINKED N-ACETYLGLUCOSAMINE TRANSFERASE"/>
    <property type="match status" value="1"/>
</dbReference>
<comment type="caution">
    <text evidence="14">The sequence shown here is derived from an EMBL/GenBank/DDBJ whole genome shotgun (WGS) entry which is preliminary data.</text>
</comment>
<keyword evidence="6" id="KW-0325">Glycoprotein</keyword>
<evidence type="ECO:0000256" key="1">
    <source>
        <dbReference type="ARBA" id="ARBA00011970"/>
    </source>
</evidence>